<feature type="transmembrane region" description="Helical" evidence="10">
    <location>
        <begin position="420"/>
        <end position="440"/>
    </location>
</feature>
<dbReference type="Proteomes" id="UP000515151">
    <property type="component" value="Chromosome 3"/>
</dbReference>
<dbReference type="Pfam" id="PF07983">
    <property type="entry name" value="X8"/>
    <property type="match status" value="1"/>
</dbReference>
<evidence type="ECO:0000256" key="1">
    <source>
        <dbReference type="ARBA" id="ARBA00000382"/>
    </source>
</evidence>
<evidence type="ECO:0000256" key="9">
    <source>
        <dbReference type="RuleBase" id="RU004336"/>
    </source>
</evidence>
<evidence type="ECO:0000313" key="13">
    <source>
        <dbReference type="RefSeq" id="XP_031385363.1"/>
    </source>
</evidence>
<evidence type="ECO:0000256" key="3">
    <source>
        <dbReference type="ARBA" id="ARBA00012780"/>
    </source>
</evidence>
<dbReference type="GO" id="GO:0005975">
    <property type="term" value="P:carbohydrate metabolic process"/>
    <property type="evidence" value="ECO:0007669"/>
    <property type="project" value="InterPro"/>
</dbReference>
<dbReference type="RefSeq" id="XP_031385363.1">
    <property type="nucleotide sequence ID" value="XM_031529503.1"/>
</dbReference>
<name>A0A6P8D1E8_PUNGR</name>
<accession>A0A6P8D1E8</accession>
<evidence type="ECO:0000256" key="5">
    <source>
        <dbReference type="ARBA" id="ARBA00022801"/>
    </source>
</evidence>
<reference evidence="12" key="1">
    <citation type="journal article" date="2020" name="Plant Biotechnol. J.">
        <title>The pomegranate (Punica granatum L.) draft genome dissects genetic divergence between soft- and hard-seeded cultivars.</title>
        <authorList>
            <person name="Luo X."/>
            <person name="Li H."/>
            <person name="Wu Z."/>
            <person name="Yao W."/>
            <person name="Zhao P."/>
            <person name="Cao D."/>
            <person name="Yu H."/>
            <person name="Li K."/>
            <person name="Poudel K."/>
            <person name="Zhao D."/>
            <person name="Zhang F."/>
            <person name="Xia X."/>
            <person name="Chen L."/>
            <person name="Wang Q."/>
            <person name="Jing D."/>
            <person name="Cao S."/>
        </authorList>
    </citation>
    <scope>NUCLEOTIDE SEQUENCE [LARGE SCALE GENOMIC DNA]</scope>
    <source>
        <strain evidence="12">cv. Tunisia</strain>
    </source>
</reference>
<gene>
    <name evidence="13" type="primary">LOC116199218</name>
</gene>
<dbReference type="SUPFAM" id="SSF51445">
    <property type="entry name" value="(Trans)glycosidases"/>
    <property type="match status" value="1"/>
</dbReference>
<organism evidence="12 13">
    <name type="scientific">Punica granatum</name>
    <name type="common">Pomegranate</name>
    <dbReference type="NCBI Taxonomy" id="22663"/>
    <lineage>
        <taxon>Eukaryota</taxon>
        <taxon>Viridiplantae</taxon>
        <taxon>Streptophyta</taxon>
        <taxon>Embryophyta</taxon>
        <taxon>Tracheophyta</taxon>
        <taxon>Spermatophyta</taxon>
        <taxon>Magnoliopsida</taxon>
        <taxon>eudicotyledons</taxon>
        <taxon>Gunneridae</taxon>
        <taxon>Pentapetalae</taxon>
        <taxon>rosids</taxon>
        <taxon>malvids</taxon>
        <taxon>Myrtales</taxon>
        <taxon>Lythraceae</taxon>
        <taxon>Punica</taxon>
    </lineage>
</organism>
<evidence type="ECO:0000313" key="12">
    <source>
        <dbReference type="Proteomes" id="UP000515151"/>
    </source>
</evidence>
<evidence type="ECO:0000256" key="8">
    <source>
        <dbReference type="RuleBase" id="RU004335"/>
    </source>
</evidence>
<evidence type="ECO:0000256" key="4">
    <source>
        <dbReference type="ARBA" id="ARBA00022729"/>
    </source>
</evidence>
<dbReference type="PANTHER" id="PTHR32227">
    <property type="entry name" value="GLUCAN ENDO-1,3-BETA-GLUCOSIDASE BG1-RELATED-RELATED"/>
    <property type="match status" value="1"/>
</dbReference>
<dbReference type="GO" id="GO:0042973">
    <property type="term" value="F:glucan endo-1,3-beta-D-glucosidase activity"/>
    <property type="evidence" value="ECO:0007669"/>
    <property type="project" value="UniProtKB-EC"/>
</dbReference>
<feature type="domain" description="X8" evidence="11">
    <location>
        <begin position="318"/>
        <end position="402"/>
    </location>
</feature>
<dbReference type="GeneID" id="116199218"/>
<dbReference type="Gene3D" id="1.20.58.1040">
    <property type="match status" value="1"/>
</dbReference>
<keyword evidence="4" id="KW-0732">Signal</keyword>
<dbReference type="Gene3D" id="3.20.20.80">
    <property type="entry name" value="Glycosidases"/>
    <property type="match status" value="2"/>
</dbReference>
<dbReference type="EC" id="3.2.1.39" evidence="3"/>
<dbReference type="InterPro" id="IPR000490">
    <property type="entry name" value="Glyco_hydro_17"/>
</dbReference>
<keyword evidence="7 9" id="KW-0326">Glycosidase</keyword>
<dbReference type="InterPro" id="IPR012946">
    <property type="entry name" value="X8"/>
</dbReference>
<evidence type="ECO:0000259" key="11">
    <source>
        <dbReference type="SMART" id="SM00768"/>
    </source>
</evidence>
<keyword evidence="12" id="KW-1185">Reference proteome</keyword>
<dbReference type="SMART" id="SM00768">
    <property type="entry name" value="X8"/>
    <property type="match status" value="1"/>
</dbReference>
<keyword evidence="6" id="KW-1015">Disulfide bond</keyword>
<comment type="similarity">
    <text evidence="2 8">Belongs to the glycosyl hydrolase 17 family.</text>
</comment>
<comment type="catalytic activity">
    <reaction evidence="1">
        <text>Hydrolysis of (1-&gt;3)-beta-D-glucosidic linkages in (1-&gt;3)-beta-D-glucans.</text>
        <dbReference type="EC" id="3.2.1.39"/>
    </reaction>
</comment>
<dbReference type="PROSITE" id="PS00587">
    <property type="entry name" value="GLYCOSYL_HYDROL_F17"/>
    <property type="match status" value="1"/>
</dbReference>
<keyword evidence="10" id="KW-0472">Membrane</keyword>
<sequence>MARKLTIICFLFLNIIFIFVFFSVEASGIGVNWGTMATHQLPPDKVVRMLKENGFTKLKLFEADERILEALIGSDIEVMIAIPNYMLKKMSEDMSYAVSWVEANVTRYKYWGGVNIKYIAVGNEPFLQTYNATYIPYTLPALRNIYEALHKADLETKVKATVPLNADVYNSPASSPVPSSGDFRAEVRDDVIEIIHFLYRINSPFTAGYTDMEIIIGEVGWPTDGDKNANIHNAQRFNQGLIRRALSGTGTPARKGAIDFYLFSLLDEDAKSVAPGTFERHWGIFEFDGKPKYELDLSGSGNATGLVAIEGVPYLPNKWCILNPEGGELSHLLPNTVDYACSLSDCTALGYGSSCNHLTEEGNASYAFNMYYQMNDQKEWACDFLGLAVVTDHDPSDENCRFPVMISSAHPRFWCHSLSGIFRAVVLIAYVMICISFAFFS</sequence>
<dbReference type="AlphaFoldDB" id="A0A6P8D1E8"/>
<reference evidence="13" key="2">
    <citation type="submission" date="2025-08" db="UniProtKB">
        <authorList>
            <consortium name="RefSeq"/>
        </authorList>
    </citation>
    <scope>IDENTIFICATION</scope>
    <source>
        <tissue evidence="13">Leaf</tissue>
    </source>
</reference>
<keyword evidence="5 9" id="KW-0378">Hydrolase</keyword>
<dbReference type="Pfam" id="PF00332">
    <property type="entry name" value="Glyco_hydro_17"/>
    <property type="match status" value="2"/>
</dbReference>
<evidence type="ECO:0000256" key="6">
    <source>
        <dbReference type="ARBA" id="ARBA00023157"/>
    </source>
</evidence>
<evidence type="ECO:0000256" key="10">
    <source>
        <dbReference type="SAM" id="Phobius"/>
    </source>
</evidence>
<protein>
    <recommendedName>
        <fullName evidence="3">glucan endo-1,3-beta-D-glucosidase</fullName>
        <ecNumber evidence="3">3.2.1.39</ecNumber>
    </recommendedName>
</protein>
<evidence type="ECO:0000256" key="2">
    <source>
        <dbReference type="ARBA" id="ARBA00008773"/>
    </source>
</evidence>
<keyword evidence="10" id="KW-0812">Transmembrane</keyword>
<keyword evidence="10" id="KW-1133">Transmembrane helix</keyword>
<proteinExistence type="inferred from homology"/>
<dbReference type="InterPro" id="IPR044965">
    <property type="entry name" value="Glyco_hydro_17_plant"/>
</dbReference>
<dbReference type="InterPro" id="IPR017853">
    <property type="entry name" value="GH"/>
</dbReference>
<evidence type="ECO:0000256" key="7">
    <source>
        <dbReference type="ARBA" id="ARBA00023295"/>
    </source>
</evidence>
<dbReference type="FunFam" id="1.20.58.1040:FF:000002">
    <property type="entry name" value="Glucan endo-1,3-beta-glucosidase 8"/>
    <property type="match status" value="1"/>
</dbReference>